<keyword evidence="5 6" id="KW-0804">Transcription</keyword>
<proteinExistence type="inferred from homology"/>
<evidence type="ECO:0000313" key="8">
    <source>
        <dbReference type="EMBL" id="GFP36029.1"/>
    </source>
</evidence>
<comment type="similarity">
    <text evidence="1 6">Belongs to the NusB family.</text>
</comment>
<evidence type="ECO:0000259" key="7">
    <source>
        <dbReference type="Pfam" id="PF01029"/>
    </source>
</evidence>
<dbReference type="GO" id="GO:0003723">
    <property type="term" value="F:RNA binding"/>
    <property type="evidence" value="ECO:0007669"/>
    <property type="project" value="UniProtKB-UniRule"/>
</dbReference>
<dbReference type="Pfam" id="PF01029">
    <property type="entry name" value="NusB"/>
    <property type="match status" value="1"/>
</dbReference>
<dbReference type="InterPro" id="IPR035926">
    <property type="entry name" value="NusB-like_sf"/>
</dbReference>
<evidence type="ECO:0000256" key="3">
    <source>
        <dbReference type="ARBA" id="ARBA00022884"/>
    </source>
</evidence>
<evidence type="ECO:0000256" key="2">
    <source>
        <dbReference type="ARBA" id="ARBA00022814"/>
    </source>
</evidence>
<dbReference type="GO" id="GO:0005829">
    <property type="term" value="C:cytosol"/>
    <property type="evidence" value="ECO:0007669"/>
    <property type="project" value="TreeGrafter"/>
</dbReference>
<keyword evidence="2 6" id="KW-0889">Transcription antitermination</keyword>
<dbReference type="GO" id="GO:0031564">
    <property type="term" value="P:transcription antitermination"/>
    <property type="evidence" value="ECO:0007669"/>
    <property type="project" value="UniProtKB-KW"/>
</dbReference>
<accession>A0A6V8PTX1</accession>
<dbReference type="GO" id="GO:0006353">
    <property type="term" value="P:DNA-templated transcription termination"/>
    <property type="evidence" value="ECO:0007669"/>
    <property type="project" value="UniProtKB-UniRule"/>
</dbReference>
<protein>
    <recommendedName>
        <fullName evidence="6">Transcription antitermination protein NusB</fullName>
    </recommendedName>
    <alternativeName>
        <fullName evidence="6">Antitermination factor NusB</fullName>
    </alternativeName>
</protein>
<evidence type="ECO:0000256" key="5">
    <source>
        <dbReference type="ARBA" id="ARBA00023163"/>
    </source>
</evidence>
<dbReference type="HAMAP" id="MF_00073">
    <property type="entry name" value="NusB"/>
    <property type="match status" value="1"/>
</dbReference>
<dbReference type="InterPro" id="IPR006027">
    <property type="entry name" value="NusB_RsmB_TIM44"/>
</dbReference>
<name>A0A6V8PTX1_9ACTN</name>
<dbReference type="PANTHER" id="PTHR11078:SF3">
    <property type="entry name" value="ANTITERMINATION NUSB DOMAIN-CONTAINING PROTEIN"/>
    <property type="match status" value="1"/>
</dbReference>
<dbReference type="Gene3D" id="1.10.940.10">
    <property type="entry name" value="NusB-like"/>
    <property type="match status" value="1"/>
</dbReference>
<dbReference type="RefSeq" id="WP_176230462.1">
    <property type="nucleotide sequence ID" value="NZ_BLSB01000360.1"/>
</dbReference>
<comment type="function">
    <text evidence="6">Involved in transcription antitermination. Required for transcription of ribosomal RNA (rRNA) genes. Binds specifically to the boxA antiterminator sequence of the ribosomal RNA (rrn) operons.</text>
</comment>
<dbReference type="InterPro" id="IPR011605">
    <property type="entry name" value="NusB_fam"/>
</dbReference>
<keyword evidence="4 6" id="KW-0805">Transcription regulation</keyword>
<dbReference type="AlphaFoldDB" id="A0A6V8PTX1"/>
<keyword evidence="3 6" id="KW-0694">RNA-binding</keyword>
<evidence type="ECO:0000256" key="4">
    <source>
        <dbReference type="ARBA" id="ARBA00023015"/>
    </source>
</evidence>
<evidence type="ECO:0000313" key="9">
    <source>
        <dbReference type="Proteomes" id="UP000576480"/>
    </source>
</evidence>
<dbReference type="EMBL" id="BLSB01000360">
    <property type="protein sequence ID" value="GFP36029.1"/>
    <property type="molecule type" value="Genomic_DNA"/>
</dbReference>
<organism evidence="8 9">
    <name type="scientific">Candidatus Hakubella thermalkaliphila</name>
    <dbReference type="NCBI Taxonomy" id="2754717"/>
    <lineage>
        <taxon>Bacteria</taxon>
        <taxon>Bacillati</taxon>
        <taxon>Actinomycetota</taxon>
        <taxon>Actinomycetota incertae sedis</taxon>
        <taxon>Candidatus Hakubellales</taxon>
        <taxon>Candidatus Hakubellaceae</taxon>
        <taxon>Candidatus Hakubella</taxon>
    </lineage>
</organism>
<gene>
    <name evidence="6" type="primary">nusB</name>
    <name evidence="8" type="ORF">HKBW3S43_01817</name>
</gene>
<dbReference type="NCBIfam" id="TIGR01951">
    <property type="entry name" value="nusB"/>
    <property type="match status" value="1"/>
</dbReference>
<dbReference type="CDD" id="cd00619">
    <property type="entry name" value="Terminator_NusB"/>
    <property type="match status" value="1"/>
</dbReference>
<dbReference type="SUPFAM" id="SSF48013">
    <property type="entry name" value="NusB-like"/>
    <property type="match status" value="1"/>
</dbReference>
<evidence type="ECO:0000256" key="6">
    <source>
        <dbReference type="HAMAP-Rule" id="MF_00073"/>
    </source>
</evidence>
<feature type="domain" description="NusB/RsmB/TIM44" evidence="7">
    <location>
        <begin position="6"/>
        <end position="130"/>
    </location>
</feature>
<dbReference type="PANTHER" id="PTHR11078">
    <property type="entry name" value="N UTILIZATION SUBSTANCE PROTEIN B-RELATED"/>
    <property type="match status" value="1"/>
</dbReference>
<comment type="caution">
    <text evidence="8">The sequence shown here is derived from an EMBL/GenBank/DDBJ whole genome shotgun (WGS) entry which is preliminary data.</text>
</comment>
<sequence length="139" mass="15372">MSRRLARELAFKALFQEDLGKNGLEPALTELLTESGLSGDHAFFTRQLAEGALLHLEEIDNQLAKYLVNWGFGRLAAVDRSVLRLATYVLLYCADIPTAVSINEALELSKLFNSDESAKFLNGVLDKLARDQEGGKEES</sequence>
<evidence type="ECO:0000256" key="1">
    <source>
        <dbReference type="ARBA" id="ARBA00005952"/>
    </source>
</evidence>
<reference evidence="8 9" key="1">
    <citation type="journal article" date="2020" name="Front. Microbiol.">
        <title>Single-cell genomics of novel Actinobacteria with the Wood-Ljungdahl pathway discovered in a serpentinizing system.</title>
        <authorList>
            <person name="Merino N."/>
            <person name="Kawai M."/>
            <person name="Boyd E.S."/>
            <person name="Colman D.R."/>
            <person name="McGlynn S.E."/>
            <person name="Nealson K.H."/>
            <person name="Kurokawa K."/>
            <person name="Hongoh Y."/>
        </authorList>
    </citation>
    <scope>NUCLEOTIDE SEQUENCE [LARGE SCALE GENOMIC DNA]</scope>
    <source>
        <strain evidence="8 9">S43</strain>
    </source>
</reference>
<dbReference type="Proteomes" id="UP000576480">
    <property type="component" value="Unassembled WGS sequence"/>
</dbReference>